<feature type="region of interest" description="Disordered" evidence="1">
    <location>
        <begin position="1"/>
        <end position="32"/>
    </location>
</feature>
<dbReference type="EMBL" id="JARJCW010000003">
    <property type="protein sequence ID" value="KAJ7226965.1"/>
    <property type="molecule type" value="Genomic_DNA"/>
</dbReference>
<sequence>MSTANLSTSPSKQGAESIAKKRDGDTLQTSLHSEKRPEWLEPLLLTMKTGAAASKVASIPYVKGAFGIAVLFLETVDKMKKNREHLKELSESIVNVMDILRQQLSLHQASTADKLTEYCQEFKKLMEDILNCINQMQGKAKGTRGLLREFFKSGSVADQINEYERKIDKFARNLQLWIQTFGSG</sequence>
<dbReference type="Proteomes" id="UP001219525">
    <property type="component" value="Unassembled WGS sequence"/>
</dbReference>
<gene>
    <name evidence="2" type="ORF">GGX14DRAFT_555548</name>
</gene>
<dbReference type="InterPro" id="IPR036537">
    <property type="entry name" value="Adaptor_Cbl_N_dom_sf"/>
</dbReference>
<feature type="compositionally biased region" description="Polar residues" evidence="1">
    <location>
        <begin position="1"/>
        <end position="14"/>
    </location>
</feature>
<evidence type="ECO:0000313" key="3">
    <source>
        <dbReference type="Proteomes" id="UP001219525"/>
    </source>
</evidence>
<dbReference type="GO" id="GO:0007166">
    <property type="term" value="P:cell surface receptor signaling pathway"/>
    <property type="evidence" value="ECO:0007669"/>
    <property type="project" value="InterPro"/>
</dbReference>
<dbReference type="InterPro" id="IPR059179">
    <property type="entry name" value="MLKL-like_MCAfunc"/>
</dbReference>
<accession>A0AAD7E3N0</accession>
<comment type="caution">
    <text evidence="2">The sequence shown here is derived from an EMBL/GenBank/DDBJ whole genome shotgun (WGS) entry which is preliminary data.</text>
</comment>
<keyword evidence="3" id="KW-1185">Reference proteome</keyword>
<protein>
    <submittedName>
        <fullName evidence="2">Uncharacterized protein</fullName>
    </submittedName>
</protein>
<dbReference type="Gene3D" id="1.20.930.20">
    <property type="entry name" value="Adaptor protein Cbl, N-terminal domain"/>
    <property type="match status" value="1"/>
</dbReference>
<proteinExistence type="predicted"/>
<evidence type="ECO:0000256" key="1">
    <source>
        <dbReference type="SAM" id="MobiDB-lite"/>
    </source>
</evidence>
<dbReference type="CDD" id="cd21037">
    <property type="entry name" value="MLKL_NTD"/>
    <property type="match status" value="1"/>
</dbReference>
<dbReference type="AlphaFoldDB" id="A0AAD7E3N0"/>
<evidence type="ECO:0000313" key="2">
    <source>
        <dbReference type="EMBL" id="KAJ7226965.1"/>
    </source>
</evidence>
<organism evidence="2 3">
    <name type="scientific">Mycena pura</name>
    <dbReference type="NCBI Taxonomy" id="153505"/>
    <lineage>
        <taxon>Eukaryota</taxon>
        <taxon>Fungi</taxon>
        <taxon>Dikarya</taxon>
        <taxon>Basidiomycota</taxon>
        <taxon>Agaricomycotina</taxon>
        <taxon>Agaricomycetes</taxon>
        <taxon>Agaricomycetidae</taxon>
        <taxon>Agaricales</taxon>
        <taxon>Marasmiineae</taxon>
        <taxon>Mycenaceae</taxon>
        <taxon>Mycena</taxon>
    </lineage>
</organism>
<name>A0AAD7E3N0_9AGAR</name>
<reference evidence="2" key="1">
    <citation type="submission" date="2023-03" db="EMBL/GenBank/DDBJ databases">
        <title>Massive genome expansion in bonnet fungi (Mycena s.s.) driven by repeated elements and novel gene families across ecological guilds.</title>
        <authorList>
            <consortium name="Lawrence Berkeley National Laboratory"/>
            <person name="Harder C.B."/>
            <person name="Miyauchi S."/>
            <person name="Viragh M."/>
            <person name="Kuo A."/>
            <person name="Thoen E."/>
            <person name="Andreopoulos B."/>
            <person name="Lu D."/>
            <person name="Skrede I."/>
            <person name="Drula E."/>
            <person name="Henrissat B."/>
            <person name="Morin E."/>
            <person name="Kohler A."/>
            <person name="Barry K."/>
            <person name="LaButti K."/>
            <person name="Morin E."/>
            <person name="Salamov A."/>
            <person name="Lipzen A."/>
            <person name="Mereny Z."/>
            <person name="Hegedus B."/>
            <person name="Baldrian P."/>
            <person name="Stursova M."/>
            <person name="Weitz H."/>
            <person name="Taylor A."/>
            <person name="Grigoriev I.V."/>
            <person name="Nagy L.G."/>
            <person name="Martin F."/>
            <person name="Kauserud H."/>
        </authorList>
    </citation>
    <scope>NUCLEOTIDE SEQUENCE</scope>
    <source>
        <strain evidence="2">9144</strain>
    </source>
</reference>